<dbReference type="AlphaFoldDB" id="A0A2C5XIV2"/>
<protein>
    <submittedName>
        <fullName evidence="2">Uncharacterized protein</fullName>
    </submittedName>
</protein>
<evidence type="ECO:0000313" key="2">
    <source>
        <dbReference type="EMBL" id="PHH64238.1"/>
    </source>
</evidence>
<proteinExistence type="predicted"/>
<feature type="chain" id="PRO_5013378906" evidence="1">
    <location>
        <begin position="23"/>
        <end position="366"/>
    </location>
</feature>
<dbReference type="EMBL" id="NJET01000034">
    <property type="protein sequence ID" value="PHH64238.1"/>
    <property type="molecule type" value="Genomic_DNA"/>
</dbReference>
<organism evidence="2 3">
    <name type="scientific">Ophiocordyceps australis</name>
    <dbReference type="NCBI Taxonomy" id="1399860"/>
    <lineage>
        <taxon>Eukaryota</taxon>
        <taxon>Fungi</taxon>
        <taxon>Dikarya</taxon>
        <taxon>Ascomycota</taxon>
        <taxon>Pezizomycotina</taxon>
        <taxon>Sordariomycetes</taxon>
        <taxon>Hypocreomycetidae</taxon>
        <taxon>Hypocreales</taxon>
        <taxon>Ophiocordycipitaceae</taxon>
        <taxon>Ophiocordyceps</taxon>
    </lineage>
</organism>
<comment type="caution">
    <text evidence="2">The sequence shown here is derived from an EMBL/GenBank/DDBJ whole genome shotgun (WGS) entry which is preliminary data.</text>
</comment>
<gene>
    <name evidence="2" type="ORF">CDD81_4852</name>
</gene>
<reference evidence="2 3" key="1">
    <citation type="submission" date="2017-06" db="EMBL/GenBank/DDBJ databases">
        <title>Ant-infecting Ophiocordyceps genomes reveal a high diversity of potential behavioral manipulation genes and a possible major role for enterotoxins.</title>
        <authorList>
            <person name="De Bekker C."/>
            <person name="Evans H.C."/>
            <person name="Brachmann A."/>
            <person name="Hughes D.P."/>
        </authorList>
    </citation>
    <scope>NUCLEOTIDE SEQUENCE [LARGE SCALE GENOMIC DNA]</scope>
    <source>
        <strain evidence="2 3">Map64</strain>
    </source>
</reference>
<evidence type="ECO:0000256" key="1">
    <source>
        <dbReference type="SAM" id="SignalP"/>
    </source>
</evidence>
<keyword evidence="1" id="KW-0732">Signal</keyword>
<feature type="signal peptide" evidence="1">
    <location>
        <begin position="1"/>
        <end position="22"/>
    </location>
</feature>
<accession>A0A2C5XIV2</accession>
<dbReference type="OrthoDB" id="4912317at2759"/>
<name>A0A2C5XIV2_9HYPO</name>
<dbReference type="Proteomes" id="UP000226192">
    <property type="component" value="Unassembled WGS sequence"/>
</dbReference>
<sequence length="366" mass="41208">MWFLVVKLWLFLLLANLTKGLGKSIHGTAAVPGSTGVFYKPSGWLKSHKMSLPVAWSPRDLVEDPLFHTLDEHCPAEFRQPRGQPRIVPVDKRVDLSHACARMRLHPDVYIHPFWCKQTVDKEESFCSGRQVAWSIVRVLPQDLVRTIAAHGGLNKTELALRLEEELMVGDTGTRHYQLLWLEKNSIAMTEVCWPRRPGFSPGQFIDVMGYMSALLTDPKTISAQVPLRFMDFPPGPIRQDVYHQLDWKSYHTYPLLTLLRSEFIAPAAYIGTSEARNEIDKWSGALGRVLLATLDPDNGYSCPPEKTCFTKAVTSCNLPIVPGTARDVLRLFAIALELRIPLVVGWETAQGAIPDGIWLLIYKSP</sequence>
<evidence type="ECO:0000313" key="3">
    <source>
        <dbReference type="Proteomes" id="UP000226192"/>
    </source>
</evidence>
<keyword evidence="3" id="KW-1185">Reference proteome</keyword>